<reference evidence="1 2" key="1">
    <citation type="submission" date="2024-01" db="EMBL/GenBank/DDBJ databases">
        <title>Maribacter spp. originated from different algae showed divergent polysaccharides utilization ability.</title>
        <authorList>
            <person name="Wang H."/>
            <person name="Wu Y."/>
        </authorList>
    </citation>
    <scope>NUCLEOTIDE SEQUENCE [LARGE SCALE GENOMIC DNA]</scope>
    <source>
        <strain evidence="1 2">PR1</strain>
    </source>
</reference>
<comment type="caution">
    <text evidence="1">The sequence shown here is derived from an EMBL/GenBank/DDBJ whole genome shotgun (WGS) entry which is preliminary data.</text>
</comment>
<dbReference type="Pfam" id="PF06037">
    <property type="entry name" value="DUF922"/>
    <property type="match status" value="1"/>
</dbReference>
<dbReference type="Proteomes" id="UP001356308">
    <property type="component" value="Unassembled WGS sequence"/>
</dbReference>
<keyword evidence="2" id="KW-1185">Reference proteome</keyword>
<sequence>MGTLKFIGPIFIFFFLFNGDLRSQKEVPWSSDFKLQWEDFKGEVPVRAMAAATTASGISYSFSSRSEFGEMVLDFEVQSFFYPTISWFRPELCNDVTLLHEQLHFDISEVFARKMDKEMSETKFTENIKQEVRDIYKRTLKELDDFQRNYDKETDFSRNLEKQKLWQKQIVSLLK</sequence>
<name>A0ABU7IWP8_9FLAO</name>
<gene>
    <name evidence="1" type="ORF">V1I91_15105</name>
</gene>
<dbReference type="InterPro" id="IPR010321">
    <property type="entry name" value="DUF922"/>
</dbReference>
<protein>
    <submittedName>
        <fullName evidence="1">DUF922 domain-containing protein</fullName>
    </submittedName>
</protein>
<dbReference type="EMBL" id="JAZDDG010000007">
    <property type="protein sequence ID" value="MEE1977412.1"/>
    <property type="molecule type" value="Genomic_DNA"/>
</dbReference>
<dbReference type="RefSeq" id="WP_272652102.1">
    <property type="nucleotide sequence ID" value="NZ_JAZDDG010000007.1"/>
</dbReference>
<proteinExistence type="predicted"/>
<evidence type="ECO:0000313" key="1">
    <source>
        <dbReference type="EMBL" id="MEE1977412.1"/>
    </source>
</evidence>
<evidence type="ECO:0000313" key="2">
    <source>
        <dbReference type="Proteomes" id="UP001356308"/>
    </source>
</evidence>
<accession>A0ABU7IWP8</accession>
<organism evidence="1 2">
    <name type="scientific">Maribacter cobaltidurans</name>
    <dbReference type="NCBI Taxonomy" id="1178778"/>
    <lineage>
        <taxon>Bacteria</taxon>
        <taxon>Pseudomonadati</taxon>
        <taxon>Bacteroidota</taxon>
        <taxon>Flavobacteriia</taxon>
        <taxon>Flavobacteriales</taxon>
        <taxon>Flavobacteriaceae</taxon>
        <taxon>Maribacter</taxon>
    </lineage>
</organism>